<feature type="transmembrane region" description="Helical" evidence="1">
    <location>
        <begin position="15"/>
        <end position="35"/>
    </location>
</feature>
<dbReference type="EMBL" id="CP007062">
    <property type="protein sequence ID" value="EEO43792.1"/>
    <property type="molecule type" value="Genomic_DNA"/>
</dbReference>
<protein>
    <submittedName>
        <fullName evidence="2">Uncharacterized protein</fullName>
    </submittedName>
</protein>
<sequence>MKYLNSYVDLMLQNIWYILFLYLILIIIQIICLYYEYNEKNLFLFFGNKGLLFCSILISYIFKDNAMMLFIYIIGLVLLTNFVDKKYDEECSNEMSELFLEDIFFIFISGLISFYII</sequence>
<dbReference type="KEGG" id="fne:FSDG_02351"/>
<gene>
    <name evidence="2" type="ORF">FSDG_02351</name>
</gene>
<accession>A0A140PX86</accession>
<evidence type="ECO:0000313" key="2">
    <source>
        <dbReference type="EMBL" id="EEO43792.1"/>
    </source>
</evidence>
<name>A0A140PX86_9FUSO</name>
<feature type="transmembrane region" description="Helical" evidence="1">
    <location>
        <begin position="95"/>
        <end position="116"/>
    </location>
</feature>
<evidence type="ECO:0000256" key="1">
    <source>
        <dbReference type="SAM" id="Phobius"/>
    </source>
</evidence>
<reference evidence="2 3" key="1">
    <citation type="submission" date="2013-11" db="EMBL/GenBank/DDBJ databases">
        <title>The Genome Sequence of Fusobacterium sp. 7_1.</title>
        <authorList>
            <consortium name="The Broad Institute Genome Sequencing Platform"/>
            <person name="Earl A."/>
            <person name="Ward D."/>
            <person name="Feldgarden M."/>
            <person name="Gevers D."/>
            <person name="Strauss J."/>
            <person name="Ambrose C.E."/>
            <person name="Allen-Vercoe E."/>
            <person name="Walker B."/>
            <person name="Young S.K."/>
            <person name="Zeng Q."/>
            <person name="Gargeya S."/>
            <person name="Fitzgerald M."/>
            <person name="Haas B."/>
            <person name="Abouelleil A."/>
            <person name="Alvarado L."/>
            <person name="Arachchi H.M."/>
            <person name="Berlin A.M."/>
            <person name="Chapman S.B."/>
            <person name="Goldberg J."/>
            <person name="Griggs A."/>
            <person name="Gujja S."/>
            <person name="Hansen M."/>
            <person name="Howarth C."/>
            <person name="Imamovic A."/>
            <person name="Larimer J."/>
            <person name="McCowen C."/>
            <person name="Montmayeur A."/>
            <person name="Murphy C."/>
            <person name="Neiman D."/>
            <person name="Pearson M."/>
            <person name="Priest M."/>
            <person name="Roberts A."/>
            <person name="Saif S."/>
            <person name="Shea T."/>
            <person name="Sisk P."/>
            <person name="Sykes S."/>
            <person name="Wortman J."/>
            <person name="Nusbaum C."/>
            <person name="Birren B."/>
        </authorList>
    </citation>
    <scope>NUCLEOTIDE SEQUENCE [LARGE SCALE GENOMIC DNA]</scope>
    <source>
        <strain evidence="2 3">7_1</strain>
    </source>
</reference>
<keyword evidence="1" id="KW-0812">Transmembrane</keyword>
<dbReference type="Proteomes" id="UP000002799">
    <property type="component" value="Chromosome"/>
</dbReference>
<organism evidence="2">
    <name type="scientific">Fusobacterium animalis 7_1</name>
    <dbReference type="NCBI Taxonomy" id="457405"/>
    <lineage>
        <taxon>Bacteria</taxon>
        <taxon>Fusobacteriati</taxon>
        <taxon>Fusobacteriota</taxon>
        <taxon>Fusobacteriia</taxon>
        <taxon>Fusobacteriales</taxon>
        <taxon>Fusobacteriaceae</taxon>
        <taxon>Fusobacterium</taxon>
    </lineage>
</organism>
<feature type="transmembrane region" description="Helical" evidence="1">
    <location>
        <begin position="67"/>
        <end position="83"/>
    </location>
</feature>
<feature type="transmembrane region" description="Helical" evidence="1">
    <location>
        <begin position="42"/>
        <end position="61"/>
    </location>
</feature>
<evidence type="ECO:0000313" key="3">
    <source>
        <dbReference type="Proteomes" id="UP000002799"/>
    </source>
</evidence>
<keyword evidence="1" id="KW-1133">Transmembrane helix</keyword>
<proteinExistence type="predicted"/>
<dbReference type="eggNOG" id="ENOG502ZU9K">
    <property type="taxonomic scope" value="Bacteria"/>
</dbReference>
<dbReference type="RefSeq" id="WP_008702843.1">
    <property type="nucleotide sequence ID" value="NZ_AKBT01000003.1"/>
</dbReference>
<dbReference type="HOGENOM" id="CLU_2081396_0_0_0"/>
<dbReference type="AlphaFoldDB" id="A0A140PX86"/>
<keyword evidence="1" id="KW-0472">Membrane</keyword>